<feature type="transmembrane region" description="Helical" evidence="7">
    <location>
        <begin position="209"/>
        <end position="229"/>
    </location>
</feature>
<keyword evidence="3 7" id="KW-1133">Transmembrane helix</keyword>
<dbReference type="InterPro" id="IPR049326">
    <property type="entry name" value="Rhodopsin_dom_fungi"/>
</dbReference>
<keyword evidence="10" id="KW-1185">Reference proteome</keyword>
<dbReference type="AlphaFoldDB" id="A0A9P4V626"/>
<evidence type="ECO:0000256" key="1">
    <source>
        <dbReference type="ARBA" id="ARBA00004141"/>
    </source>
</evidence>
<name>A0A9P4V626_9PLEO</name>
<evidence type="ECO:0000256" key="3">
    <source>
        <dbReference type="ARBA" id="ARBA00022989"/>
    </source>
</evidence>
<comment type="similarity">
    <text evidence="5">Belongs to the SAT4 family.</text>
</comment>
<comment type="caution">
    <text evidence="9">The sequence shown here is derived from an EMBL/GenBank/DDBJ whole genome shotgun (WGS) entry which is preliminary data.</text>
</comment>
<feature type="domain" description="Rhodopsin" evidence="8">
    <location>
        <begin position="28"/>
        <end position="271"/>
    </location>
</feature>
<organism evidence="9 10">
    <name type="scientific">Polyplosphaeria fusca</name>
    <dbReference type="NCBI Taxonomy" id="682080"/>
    <lineage>
        <taxon>Eukaryota</taxon>
        <taxon>Fungi</taxon>
        <taxon>Dikarya</taxon>
        <taxon>Ascomycota</taxon>
        <taxon>Pezizomycotina</taxon>
        <taxon>Dothideomycetes</taxon>
        <taxon>Pleosporomycetidae</taxon>
        <taxon>Pleosporales</taxon>
        <taxon>Tetraplosphaeriaceae</taxon>
        <taxon>Polyplosphaeria</taxon>
    </lineage>
</organism>
<feature type="transmembrane region" description="Helical" evidence="7">
    <location>
        <begin position="94"/>
        <end position="112"/>
    </location>
</feature>
<evidence type="ECO:0000256" key="5">
    <source>
        <dbReference type="ARBA" id="ARBA00038359"/>
    </source>
</evidence>
<dbReference type="Pfam" id="PF20684">
    <property type="entry name" value="Fung_rhodopsin"/>
    <property type="match status" value="1"/>
</dbReference>
<feature type="transmembrane region" description="Helical" evidence="7">
    <location>
        <begin position="133"/>
        <end position="155"/>
    </location>
</feature>
<dbReference type="EMBL" id="ML996120">
    <property type="protein sequence ID" value="KAF2736980.1"/>
    <property type="molecule type" value="Genomic_DNA"/>
</dbReference>
<dbReference type="PANTHER" id="PTHR33048:SF168">
    <property type="match status" value="1"/>
</dbReference>
<feature type="compositionally biased region" description="Polar residues" evidence="6">
    <location>
        <begin position="301"/>
        <end position="323"/>
    </location>
</feature>
<evidence type="ECO:0000313" key="10">
    <source>
        <dbReference type="Proteomes" id="UP000799444"/>
    </source>
</evidence>
<feature type="region of interest" description="Disordered" evidence="6">
    <location>
        <begin position="296"/>
        <end position="335"/>
    </location>
</feature>
<feature type="transmembrane region" description="Helical" evidence="7">
    <location>
        <begin position="175"/>
        <end position="197"/>
    </location>
</feature>
<dbReference type="Proteomes" id="UP000799444">
    <property type="component" value="Unassembled WGS sequence"/>
</dbReference>
<sequence>MFGLTSRGQSSFDGNVAGAVIAIVAVAIRLFCKVKSKQGVKSDDYWILAALAFHLTAASVGNWGYITGGGGLELDEFFLLIKEDPKNIDKLSNYFVSVYIAYAFVLTSIYCIKMSILMFYRRIFLVTTGYKQISLILILLSTALFISSQIAELLICQPIEAYWNRLKPGKCLNFGVLYLSTGIIDLLLDIAILALPIRMALKLHLPLRTRFAVAGIFALGGFVVIAQIFRLSYVYNPHSANIKLHEGSLWTNIHEATAIVGACLPLYKPVWAPVAEFISRYAGSIKFKISSGSRHKAKMGSKSSMRLNSYKTTSEAKSGSSDSACELRNDTSPGHRQFTITGGTGNESDVDALDLPKQGITCSHRLDIV</sequence>
<dbReference type="OrthoDB" id="10017208at2759"/>
<protein>
    <recommendedName>
        <fullName evidence="8">Rhodopsin domain-containing protein</fullName>
    </recommendedName>
</protein>
<dbReference type="GO" id="GO:0016020">
    <property type="term" value="C:membrane"/>
    <property type="evidence" value="ECO:0007669"/>
    <property type="project" value="UniProtKB-SubCell"/>
</dbReference>
<dbReference type="InterPro" id="IPR052337">
    <property type="entry name" value="SAT4-like"/>
</dbReference>
<gene>
    <name evidence="9" type="ORF">EJ04DRAFT_550958</name>
</gene>
<evidence type="ECO:0000259" key="8">
    <source>
        <dbReference type="Pfam" id="PF20684"/>
    </source>
</evidence>
<evidence type="ECO:0000256" key="2">
    <source>
        <dbReference type="ARBA" id="ARBA00022692"/>
    </source>
</evidence>
<evidence type="ECO:0000256" key="7">
    <source>
        <dbReference type="SAM" id="Phobius"/>
    </source>
</evidence>
<dbReference type="PANTHER" id="PTHR33048">
    <property type="entry name" value="PTH11-LIKE INTEGRAL MEMBRANE PROTEIN (AFU_ORTHOLOGUE AFUA_5G11245)"/>
    <property type="match status" value="1"/>
</dbReference>
<evidence type="ECO:0000313" key="9">
    <source>
        <dbReference type="EMBL" id="KAF2736980.1"/>
    </source>
</evidence>
<evidence type="ECO:0000256" key="4">
    <source>
        <dbReference type="ARBA" id="ARBA00023136"/>
    </source>
</evidence>
<comment type="subcellular location">
    <subcellularLocation>
        <location evidence="1">Membrane</location>
        <topology evidence="1">Multi-pass membrane protein</topology>
    </subcellularLocation>
</comment>
<keyword evidence="2 7" id="KW-0812">Transmembrane</keyword>
<proteinExistence type="inferred from homology"/>
<keyword evidence="4 7" id="KW-0472">Membrane</keyword>
<evidence type="ECO:0000256" key="6">
    <source>
        <dbReference type="SAM" id="MobiDB-lite"/>
    </source>
</evidence>
<reference evidence="9" key="1">
    <citation type="journal article" date="2020" name="Stud. Mycol.">
        <title>101 Dothideomycetes genomes: a test case for predicting lifestyles and emergence of pathogens.</title>
        <authorList>
            <person name="Haridas S."/>
            <person name="Albert R."/>
            <person name="Binder M."/>
            <person name="Bloem J."/>
            <person name="Labutti K."/>
            <person name="Salamov A."/>
            <person name="Andreopoulos B."/>
            <person name="Baker S."/>
            <person name="Barry K."/>
            <person name="Bills G."/>
            <person name="Bluhm B."/>
            <person name="Cannon C."/>
            <person name="Castanera R."/>
            <person name="Culley D."/>
            <person name="Daum C."/>
            <person name="Ezra D."/>
            <person name="Gonzalez J."/>
            <person name="Henrissat B."/>
            <person name="Kuo A."/>
            <person name="Liang C."/>
            <person name="Lipzen A."/>
            <person name="Lutzoni F."/>
            <person name="Magnuson J."/>
            <person name="Mondo S."/>
            <person name="Nolan M."/>
            <person name="Ohm R."/>
            <person name="Pangilinan J."/>
            <person name="Park H.-J."/>
            <person name="Ramirez L."/>
            <person name="Alfaro M."/>
            <person name="Sun H."/>
            <person name="Tritt A."/>
            <person name="Yoshinaga Y."/>
            <person name="Zwiers L.-H."/>
            <person name="Turgeon B."/>
            <person name="Goodwin S."/>
            <person name="Spatafora J."/>
            <person name="Crous P."/>
            <person name="Grigoriev I."/>
        </authorList>
    </citation>
    <scope>NUCLEOTIDE SEQUENCE</scope>
    <source>
        <strain evidence="9">CBS 125425</strain>
    </source>
</reference>
<feature type="transmembrane region" description="Helical" evidence="7">
    <location>
        <begin position="12"/>
        <end position="32"/>
    </location>
</feature>
<feature type="transmembrane region" description="Helical" evidence="7">
    <location>
        <begin position="44"/>
        <end position="66"/>
    </location>
</feature>
<accession>A0A9P4V626</accession>